<proteinExistence type="predicted"/>
<reference evidence="2 3" key="1">
    <citation type="journal article" date="2014" name="Genome Announc.">
        <title>Draft Genome Sequence of the Iron-Oxidizing, Acidophilic, and Halotolerant 'Thiobacillus prosperus' Type Strain DSM 5130.</title>
        <authorList>
            <person name="Ossandon F.J."/>
            <person name="Cardenas J.P."/>
            <person name="Corbett M."/>
            <person name="Quatrini R."/>
            <person name="Holmes D.S."/>
            <person name="Watkin E."/>
        </authorList>
    </citation>
    <scope>NUCLEOTIDE SEQUENCE [LARGE SCALE GENOMIC DNA]</scope>
    <source>
        <strain evidence="2 3">DSM 5130</strain>
    </source>
</reference>
<feature type="domain" description="Methyltransferase type 11" evidence="1">
    <location>
        <begin position="46"/>
        <end position="138"/>
    </location>
</feature>
<protein>
    <recommendedName>
        <fullName evidence="1">Methyltransferase type 11 domain-containing protein</fullName>
    </recommendedName>
</protein>
<dbReference type="InterPro" id="IPR029063">
    <property type="entry name" value="SAM-dependent_MTases_sf"/>
</dbReference>
<gene>
    <name evidence="2" type="ORF">Thpro_021043</name>
</gene>
<sequence length="397" mass="44916">MHGVNFYRAFEDRYRGSRELIKGRLRVYLPFVLPLKSIYDHCAVIDLGCGRGEWLELLGESGFSCQGVDLDEGMLAACRERGFSVDKKDAIEALEQLPDESQTIVSGFHMAEHIPFGALQKLVEEALRVLKPAGLLILETPNPENIVVGSSSFYSDPTHLQPLPPRLLSFLPDYTGFLRTKTLGLQEPEELRTAKNISLLQVLNGVSPDYAIVAQKAAQEEILKGFDAAYEQRYGLTLEDLAMRYEAGHLQRIDEAVAHAQKAEATALQALSELHGICGSRSWRMTAPLRWMAHQLRMVRQEGATVRAKKFVKKMAYPVARRGVVLLQSHSRLRHFGVRVVKKIGLYAPLKKLYGRMKERVQQNNEINQCDLNDLPPRARSVYEELDRAINSRKERH</sequence>
<accession>A0A1A6C607</accession>
<dbReference type="OrthoDB" id="9801609at2"/>
<name>A0A1A6C607_9GAMM</name>
<keyword evidence="3" id="KW-1185">Reference proteome</keyword>
<evidence type="ECO:0000259" key="1">
    <source>
        <dbReference type="Pfam" id="PF08241"/>
    </source>
</evidence>
<dbReference type="PANTHER" id="PTHR43591">
    <property type="entry name" value="METHYLTRANSFERASE"/>
    <property type="match status" value="1"/>
</dbReference>
<evidence type="ECO:0000313" key="3">
    <source>
        <dbReference type="Proteomes" id="UP000029273"/>
    </source>
</evidence>
<dbReference type="SUPFAM" id="SSF53335">
    <property type="entry name" value="S-adenosyl-L-methionine-dependent methyltransferases"/>
    <property type="match status" value="1"/>
</dbReference>
<dbReference type="EMBL" id="JQSG02000002">
    <property type="protein sequence ID" value="OBS09993.1"/>
    <property type="molecule type" value="Genomic_DNA"/>
</dbReference>
<dbReference type="AlphaFoldDB" id="A0A1A6C607"/>
<comment type="caution">
    <text evidence="2">The sequence shown here is derived from an EMBL/GenBank/DDBJ whole genome shotgun (WGS) entry which is preliminary data.</text>
</comment>
<dbReference type="Gene3D" id="3.40.50.150">
    <property type="entry name" value="Vaccinia Virus protein VP39"/>
    <property type="match status" value="1"/>
</dbReference>
<evidence type="ECO:0000313" key="2">
    <source>
        <dbReference type="EMBL" id="OBS09993.1"/>
    </source>
</evidence>
<dbReference type="InterPro" id="IPR013216">
    <property type="entry name" value="Methyltransf_11"/>
</dbReference>
<dbReference type="Proteomes" id="UP000029273">
    <property type="component" value="Unassembled WGS sequence"/>
</dbReference>
<dbReference type="Pfam" id="PF08241">
    <property type="entry name" value="Methyltransf_11"/>
    <property type="match status" value="1"/>
</dbReference>
<dbReference type="RefSeq" id="WP_065089316.1">
    <property type="nucleotide sequence ID" value="NZ_JQSG02000002.1"/>
</dbReference>
<dbReference type="CDD" id="cd02440">
    <property type="entry name" value="AdoMet_MTases"/>
    <property type="match status" value="1"/>
</dbReference>
<dbReference type="GO" id="GO:0008757">
    <property type="term" value="F:S-adenosylmethionine-dependent methyltransferase activity"/>
    <property type="evidence" value="ECO:0007669"/>
    <property type="project" value="InterPro"/>
</dbReference>
<organism evidence="2 3">
    <name type="scientific">Acidihalobacter prosperus</name>
    <dbReference type="NCBI Taxonomy" id="160660"/>
    <lineage>
        <taxon>Bacteria</taxon>
        <taxon>Pseudomonadati</taxon>
        <taxon>Pseudomonadota</taxon>
        <taxon>Gammaproteobacteria</taxon>
        <taxon>Chromatiales</taxon>
        <taxon>Ectothiorhodospiraceae</taxon>
        <taxon>Acidihalobacter</taxon>
    </lineage>
</organism>